<name>A0A8S5V117_9CAUD</name>
<protein>
    <submittedName>
        <fullName evidence="1">Uncharacterized protein</fullName>
    </submittedName>
</protein>
<accession>A0A8S5V117</accession>
<organism evidence="1">
    <name type="scientific">Siphoviridae sp. ct3r22</name>
    <dbReference type="NCBI Taxonomy" id="2825325"/>
    <lineage>
        <taxon>Viruses</taxon>
        <taxon>Duplodnaviria</taxon>
        <taxon>Heunggongvirae</taxon>
        <taxon>Uroviricota</taxon>
        <taxon>Caudoviricetes</taxon>
    </lineage>
</organism>
<proteinExistence type="predicted"/>
<sequence length="77" mass="9098">MKSYTVYFSEPVCYKFIDNKSNKKVEKWDDTFTFYSLIPAKKLIKANLDKYKSSCIIKYERMGIGKNLGEIDIKKIK</sequence>
<reference evidence="1" key="1">
    <citation type="journal article" date="2021" name="Proc. Natl. Acad. Sci. U.S.A.">
        <title>A Catalog of Tens of Thousands of Viruses from Human Metagenomes Reveals Hidden Associations with Chronic Diseases.</title>
        <authorList>
            <person name="Tisza M.J."/>
            <person name="Buck C.B."/>
        </authorList>
    </citation>
    <scope>NUCLEOTIDE SEQUENCE</scope>
    <source>
        <strain evidence="1">Ct3r22</strain>
    </source>
</reference>
<evidence type="ECO:0000313" key="1">
    <source>
        <dbReference type="EMBL" id="DAG00442.1"/>
    </source>
</evidence>
<dbReference type="EMBL" id="BK016180">
    <property type="protein sequence ID" value="DAG00442.1"/>
    <property type="molecule type" value="Genomic_DNA"/>
</dbReference>